<gene>
    <name evidence="2" type="ORF">PFICI_08504</name>
</gene>
<sequence length="664" mass="75573">MDYKWSYGPRDDEDDNCATCGQDHKSICLINLPDSQKSLGLDPNWIDLGRLKAWAQHCDSAHGGTCHSLTEWADISPQSLAPLLLVDVDTHHLVEMDLSISCKIKYAALSYVWGRLPDVLETTKANLADLKTPGAVNSARYAISLPDTVRDAVALTKCLGLRYLWVDRLCIVQDDMVSKPLQLAQMGAIYANSYVTLVASDGQDANYGFRGSVRGVSQPRHFEPPVLTYKQGRRSLIIEPVFELDYDSTEWQRRGWTFQERTLSRRNLVFQEGRVFWECPGAVWTEEMAHNSEDGSGDQRWQRRKPSSYQLTMSSWPDLLQYELLVRAYNTRILSFPSDGLNAFLGISTALSRSFRGGLLYGVPEYYFDIALLWIPFSPIHRRLVNGEPQSMLPSWSWVGWEGGNINLSILPQLTRHVGATFGSFPLEYVEIHPMVTWLKTNSDSGTQDKIDNGYHEAVLMKNDSTLTLPDGWSRTNVTKGRDLGTGFIHKSLPDTVFTWPLHIPEHPIEFSQIQWEPLLKFETTRAFLHIGSRIHRDWEGRNWNEATNAAVETASLYHIRGPSGDWAGMLYSNDFDRAPAADHERCEFVLVSRGITSKDHVGDHNGLEEWAQVPEIMDLSTYEFYNVLWIHRIDGIAYRRGLGRIWKDAWHLQLTEQTHVTLG</sequence>
<dbReference type="PANTHER" id="PTHR33112">
    <property type="entry name" value="DOMAIN PROTEIN, PUTATIVE-RELATED"/>
    <property type="match status" value="1"/>
</dbReference>
<dbReference type="EMBL" id="KI912114">
    <property type="protein sequence ID" value="ETS78651.1"/>
    <property type="molecule type" value="Genomic_DNA"/>
</dbReference>
<dbReference type="KEGG" id="pfy:PFICI_08504"/>
<dbReference type="STRING" id="1229662.W3X0I8"/>
<dbReference type="AlphaFoldDB" id="W3X0I8"/>
<accession>W3X0I8</accession>
<protein>
    <recommendedName>
        <fullName evidence="1">Heterokaryon incompatibility domain-containing protein</fullName>
    </recommendedName>
</protein>
<dbReference type="Proteomes" id="UP000030651">
    <property type="component" value="Unassembled WGS sequence"/>
</dbReference>
<organism evidence="2 3">
    <name type="scientific">Pestalotiopsis fici (strain W106-1 / CGMCC3.15140)</name>
    <dbReference type="NCBI Taxonomy" id="1229662"/>
    <lineage>
        <taxon>Eukaryota</taxon>
        <taxon>Fungi</taxon>
        <taxon>Dikarya</taxon>
        <taxon>Ascomycota</taxon>
        <taxon>Pezizomycotina</taxon>
        <taxon>Sordariomycetes</taxon>
        <taxon>Xylariomycetidae</taxon>
        <taxon>Amphisphaeriales</taxon>
        <taxon>Sporocadaceae</taxon>
        <taxon>Pestalotiopsis</taxon>
    </lineage>
</organism>
<name>W3X0I8_PESFW</name>
<dbReference type="Pfam" id="PF06985">
    <property type="entry name" value="HET"/>
    <property type="match status" value="1"/>
</dbReference>
<evidence type="ECO:0000313" key="2">
    <source>
        <dbReference type="EMBL" id="ETS78651.1"/>
    </source>
</evidence>
<dbReference type="eggNOG" id="ENOG502SNM0">
    <property type="taxonomic scope" value="Eukaryota"/>
</dbReference>
<dbReference type="HOGENOM" id="CLU_003953_2_2_1"/>
<feature type="domain" description="Heterokaryon incompatibility" evidence="1">
    <location>
        <begin position="106"/>
        <end position="260"/>
    </location>
</feature>
<proteinExistence type="predicted"/>
<keyword evidence="3" id="KW-1185">Reference proteome</keyword>
<dbReference type="GeneID" id="19273517"/>
<dbReference type="InParanoid" id="W3X0I8"/>
<dbReference type="OrthoDB" id="5428863at2759"/>
<reference evidence="3" key="1">
    <citation type="journal article" date="2015" name="BMC Genomics">
        <title>Genomic and transcriptomic analysis of the endophytic fungus Pestalotiopsis fici reveals its lifestyle and high potential for synthesis of natural products.</title>
        <authorList>
            <person name="Wang X."/>
            <person name="Zhang X."/>
            <person name="Liu L."/>
            <person name="Xiang M."/>
            <person name="Wang W."/>
            <person name="Sun X."/>
            <person name="Che Y."/>
            <person name="Guo L."/>
            <person name="Liu G."/>
            <person name="Guo L."/>
            <person name="Wang C."/>
            <person name="Yin W.B."/>
            <person name="Stadler M."/>
            <person name="Zhang X."/>
            <person name="Liu X."/>
        </authorList>
    </citation>
    <scope>NUCLEOTIDE SEQUENCE [LARGE SCALE GENOMIC DNA]</scope>
    <source>
        <strain evidence="3">W106-1 / CGMCC3.15140</strain>
    </source>
</reference>
<dbReference type="InterPro" id="IPR010730">
    <property type="entry name" value="HET"/>
</dbReference>
<dbReference type="PANTHER" id="PTHR33112:SF12">
    <property type="entry name" value="HETEROKARYON INCOMPATIBILITY DOMAIN-CONTAINING PROTEIN"/>
    <property type="match status" value="1"/>
</dbReference>
<evidence type="ECO:0000259" key="1">
    <source>
        <dbReference type="Pfam" id="PF06985"/>
    </source>
</evidence>
<dbReference type="OMA" id="ADHERCE"/>
<dbReference type="RefSeq" id="XP_007835276.1">
    <property type="nucleotide sequence ID" value="XM_007837085.1"/>
</dbReference>
<evidence type="ECO:0000313" key="3">
    <source>
        <dbReference type="Proteomes" id="UP000030651"/>
    </source>
</evidence>